<organism evidence="7 8">
    <name type="scientific">Hibiscus sabdariffa</name>
    <name type="common">roselle</name>
    <dbReference type="NCBI Taxonomy" id="183260"/>
    <lineage>
        <taxon>Eukaryota</taxon>
        <taxon>Viridiplantae</taxon>
        <taxon>Streptophyta</taxon>
        <taxon>Embryophyta</taxon>
        <taxon>Tracheophyta</taxon>
        <taxon>Spermatophyta</taxon>
        <taxon>Magnoliopsida</taxon>
        <taxon>eudicotyledons</taxon>
        <taxon>Gunneridae</taxon>
        <taxon>Pentapetalae</taxon>
        <taxon>rosids</taxon>
        <taxon>malvids</taxon>
        <taxon>Malvales</taxon>
        <taxon>Malvaceae</taxon>
        <taxon>Malvoideae</taxon>
        <taxon>Hibiscus</taxon>
    </lineage>
</organism>
<protein>
    <recommendedName>
        <fullName evidence="9">Subtilisin-like protease</fullName>
    </recommendedName>
</protein>
<keyword evidence="8" id="KW-1185">Reference proteome</keyword>
<reference evidence="7 8" key="1">
    <citation type="journal article" date="2024" name="G3 (Bethesda)">
        <title>Genome assembly of Hibiscus sabdariffa L. provides insights into metabolisms of medicinal natural products.</title>
        <authorList>
            <person name="Kim T."/>
        </authorList>
    </citation>
    <scope>NUCLEOTIDE SEQUENCE [LARGE SCALE GENOMIC DNA]</scope>
    <source>
        <strain evidence="7">TK-2024</strain>
        <tissue evidence="7">Old leaves</tissue>
    </source>
</reference>
<dbReference type="SUPFAM" id="SSF52025">
    <property type="entry name" value="PA domain"/>
    <property type="match status" value="1"/>
</dbReference>
<evidence type="ECO:0000259" key="6">
    <source>
        <dbReference type="Pfam" id="PF17766"/>
    </source>
</evidence>
<dbReference type="Gene3D" id="3.50.30.30">
    <property type="match status" value="1"/>
</dbReference>
<evidence type="ECO:0000259" key="4">
    <source>
        <dbReference type="Pfam" id="PF00082"/>
    </source>
</evidence>
<evidence type="ECO:0000256" key="1">
    <source>
        <dbReference type="ARBA" id="ARBA00011073"/>
    </source>
</evidence>
<evidence type="ECO:0000256" key="3">
    <source>
        <dbReference type="ARBA" id="ARBA00023180"/>
    </source>
</evidence>
<dbReference type="InterPro" id="IPR041469">
    <property type="entry name" value="Subtilisin-like_FN3"/>
</dbReference>
<gene>
    <name evidence="7" type="ORF">V6N12_071355</name>
</gene>
<dbReference type="Proteomes" id="UP001472677">
    <property type="component" value="Unassembled WGS sequence"/>
</dbReference>
<dbReference type="Gene3D" id="2.60.40.2310">
    <property type="match status" value="1"/>
</dbReference>
<comment type="caution">
    <text evidence="7">The sequence shown here is derived from an EMBL/GenBank/DDBJ whole genome shotgun (WGS) entry which is preliminary data.</text>
</comment>
<dbReference type="InterPro" id="IPR046450">
    <property type="entry name" value="PA_dom_sf"/>
</dbReference>
<sequence length="451" mass="47131">MDQATADGVDVISLSVGATGYAPQYDHDSIAIGSFGAASHGIVVSCSAGNSGPGPYTATNIAPWIVTVGASTIDREFPADVVLGDGRTFGGVSLFSGPRLPDFKLPLVYAGDIGNRYCYIGSISPSKVQGKIVVCDRGGNARVEKGAAVKLAGGLGMILANTAESGEELLADAHLIAATEVGEIAANEIRNYVKKSQFPTATILFRGTVIGPSPPAPKVAAFSSRGPNHLTPEILKPDVIAPGVNILAGWTGFAAPTDLDIDPRRVDFNIISGEESSPFVHGAGHVDPNRALNPGLVYDIADNDYVAFLCSIGYDLNRIAVFVRGPTGSDTCEGKLATPGDLNYPSFSVVFDSNNHVVEYRRTVKNVGTSADAIYEAKVNAPAGVEISISPSKLEFSGENQTLSYKVTFASNGLALSAVGSAFGSIEWFDGVHRVRSPVAVRWVKGLKDSI</sequence>
<dbReference type="InterPro" id="IPR000209">
    <property type="entry name" value="Peptidase_S8/S53_dom"/>
</dbReference>
<dbReference type="Pfam" id="PF02225">
    <property type="entry name" value="PA"/>
    <property type="match status" value="1"/>
</dbReference>
<evidence type="ECO:0000313" key="7">
    <source>
        <dbReference type="EMBL" id="KAK8581113.1"/>
    </source>
</evidence>
<dbReference type="Pfam" id="PF00082">
    <property type="entry name" value="Peptidase_S8"/>
    <property type="match status" value="1"/>
</dbReference>
<feature type="domain" description="Peptidase S8/S53" evidence="4">
    <location>
        <begin position="2"/>
        <end position="249"/>
    </location>
</feature>
<keyword evidence="2" id="KW-0732">Signal</keyword>
<feature type="domain" description="PA" evidence="5">
    <location>
        <begin position="105"/>
        <end position="187"/>
    </location>
</feature>
<dbReference type="InterPro" id="IPR036852">
    <property type="entry name" value="Peptidase_S8/S53_dom_sf"/>
</dbReference>
<evidence type="ECO:0008006" key="9">
    <source>
        <dbReference type="Google" id="ProtNLM"/>
    </source>
</evidence>
<dbReference type="Pfam" id="PF17766">
    <property type="entry name" value="fn3_6"/>
    <property type="match status" value="1"/>
</dbReference>
<dbReference type="EMBL" id="JBBPBM010000006">
    <property type="protein sequence ID" value="KAK8581113.1"/>
    <property type="molecule type" value="Genomic_DNA"/>
</dbReference>
<evidence type="ECO:0000259" key="5">
    <source>
        <dbReference type="Pfam" id="PF02225"/>
    </source>
</evidence>
<name>A0ABR2FJL2_9ROSI</name>
<keyword evidence="3" id="KW-0325">Glycoprotein</keyword>
<evidence type="ECO:0000313" key="8">
    <source>
        <dbReference type="Proteomes" id="UP001472677"/>
    </source>
</evidence>
<comment type="similarity">
    <text evidence="1">Belongs to the peptidase S8 family.</text>
</comment>
<dbReference type="InterPro" id="IPR045051">
    <property type="entry name" value="SBT"/>
</dbReference>
<dbReference type="SUPFAM" id="SSF52743">
    <property type="entry name" value="Subtilisin-like"/>
    <property type="match status" value="1"/>
</dbReference>
<accession>A0ABR2FJL2</accession>
<feature type="domain" description="Subtilisin-like protease fibronectin type-III" evidence="6">
    <location>
        <begin position="341"/>
        <end position="441"/>
    </location>
</feature>
<dbReference type="InterPro" id="IPR003137">
    <property type="entry name" value="PA_domain"/>
</dbReference>
<dbReference type="PANTHER" id="PTHR10795">
    <property type="entry name" value="PROPROTEIN CONVERTASE SUBTILISIN/KEXIN"/>
    <property type="match status" value="1"/>
</dbReference>
<dbReference type="Gene3D" id="3.40.50.200">
    <property type="entry name" value="Peptidase S8/S53 domain"/>
    <property type="match status" value="2"/>
</dbReference>
<dbReference type="CDD" id="cd02120">
    <property type="entry name" value="PA_subtilisin_like"/>
    <property type="match status" value="1"/>
</dbReference>
<proteinExistence type="inferred from homology"/>
<evidence type="ECO:0000256" key="2">
    <source>
        <dbReference type="ARBA" id="ARBA00022729"/>
    </source>
</evidence>